<comment type="caution">
    <text evidence="1">The sequence shown here is derived from an EMBL/GenBank/DDBJ whole genome shotgun (WGS) entry which is preliminary data.</text>
</comment>
<dbReference type="PANTHER" id="PTHR46579:SF1">
    <property type="entry name" value="F5_8 TYPE C DOMAIN-CONTAINING PROTEIN"/>
    <property type="match status" value="1"/>
</dbReference>
<dbReference type="EMBL" id="CAJPWZ010002754">
    <property type="protein sequence ID" value="CAG2245020.1"/>
    <property type="molecule type" value="Genomic_DNA"/>
</dbReference>
<proteinExistence type="predicted"/>
<dbReference type="OrthoDB" id="6146209at2759"/>
<sequence>MVHNGTLLNGYKGIIFLMAFKYYDFVKSSSIDYMHGVLLGITKLLINLWTNGSNSKEYFSISSSISIIDERLKRIKPPSYITRVPRTISNHIKYWKASELRTWLFFYSLPILCDILPENYFHHYSCFVEGIYLLCTDCITPDDLKRSQTMLSYFVHMFTALYGQRYMTLNMHSLLHLPECVEDLGPMWVYSCFPYENANGLLTKLFHGTQNIELQIISSLSIVQNMPSLLCNIEDPVHKAFAEKMQNVSENSKKYTGTLTGSVPVGSKMKMHLSDEMYSKLITTVKFKPSKCLWKTTQTDNNEEDEDDDQPGFVIQQDPSKEECRYCFCKPCITDDQNRQMWWHGQSEVAHQRNSSLRKEHYKRFWTMLLHRGAWNDDRYMLMKADAMTRDHRSQRFDWHKRDIMPKCVVTLVRCWFPNPGGFPYMPHGE</sequence>
<dbReference type="Proteomes" id="UP000683360">
    <property type="component" value="Unassembled WGS sequence"/>
</dbReference>
<dbReference type="AlphaFoldDB" id="A0A8S3URM0"/>
<accession>A0A8S3URM0</accession>
<keyword evidence="2" id="KW-1185">Reference proteome</keyword>
<evidence type="ECO:0000313" key="2">
    <source>
        <dbReference type="Proteomes" id="UP000683360"/>
    </source>
</evidence>
<protein>
    <submittedName>
        <fullName evidence="1">Uncharacterized protein</fullName>
    </submittedName>
</protein>
<evidence type="ECO:0000313" key="1">
    <source>
        <dbReference type="EMBL" id="CAG2245020.1"/>
    </source>
</evidence>
<reference evidence="1" key="1">
    <citation type="submission" date="2021-03" db="EMBL/GenBank/DDBJ databases">
        <authorList>
            <person name="Bekaert M."/>
        </authorList>
    </citation>
    <scope>NUCLEOTIDE SEQUENCE</scope>
</reference>
<name>A0A8S3URM0_MYTED</name>
<gene>
    <name evidence="1" type="ORF">MEDL_57050</name>
</gene>
<organism evidence="1 2">
    <name type="scientific">Mytilus edulis</name>
    <name type="common">Blue mussel</name>
    <dbReference type="NCBI Taxonomy" id="6550"/>
    <lineage>
        <taxon>Eukaryota</taxon>
        <taxon>Metazoa</taxon>
        <taxon>Spiralia</taxon>
        <taxon>Lophotrochozoa</taxon>
        <taxon>Mollusca</taxon>
        <taxon>Bivalvia</taxon>
        <taxon>Autobranchia</taxon>
        <taxon>Pteriomorphia</taxon>
        <taxon>Mytilida</taxon>
        <taxon>Mytiloidea</taxon>
        <taxon>Mytilidae</taxon>
        <taxon>Mytilinae</taxon>
        <taxon>Mytilus</taxon>
    </lineage>
</organism>
<dbReference type="PANTHER" id="PTHR46579">
    <property type="entry name" value="F5/8 TYPE C DOMAIN-CONTAINING PROTEIN-RELATED"/>
    <property type="match status" value="1"/>
</dbReference>